<protein>
    <submittedName>
        <fullName evidence="1">Uncharacterized protein</fullName>
    </submittedName>
</protein>
<gene>
    <name evidence="1" type="ORF">B0H65DRAFT_223910</name>
</gene>
<keyword evidence="2" id="KW-1185">Reference proteome</keyword>
<dbReference type="RefSeq" id="XP_062680384.1">
    <property type="nucleotide sequence ID" value="XM_062822094.1"/>
</dbReference>
<dbReference type="Proteomes" id="UP001278500">
    <property type="component" value="Unassembled WGS sequence"/>
</dbReference>
<accession>A0AAE0JCB2</accession>
<evidence type="ECO:0000313" key="1">
    <source>
        <dbReference type="EMBL" id="KAK3342591.1"/>
    </source>
</evidence>
<comment type="caution">
    <text evidence="1">The sequence shown here is derived from an EMBL/GenBank/DDBJ whole genome shotgun (WGS) entry which is preliminary data.</text>
</comment>
<dbReference type="GeneID" id="87859248"/>
<reference evidence="1" key="2">
    <citation type="submission" date="2023-06" db="EMBL/GenBank/DDBJ databases">
        <authorList>
            <consortium name="Lawrence Berkeley National Laboratory"/>
            <person name="Haridas S."/>
            <person name="Hensen N."/>
            <person name="Bonometti L."/>
            <person name="Westerberg I."/>
            <person name="Brannstrom I.O."/>
            <person name="Guillou S."/>
            <person name="Cros-Aarteil S."/>
            <person name="Calhoun S."/>
            <person name="Kuo A."/>
            <person name="Mondo S."/>
            <person name="Pangilinan J."/>
            <person name="Riley R."/>
            <person name="Labutti K."/>
            <person name="Andreopoulos B."/>
            <person name="Lipzen A."/>
            <person name="Chen C."/>
            <person name="Yanf M."/>
            <person name="Daum C."/>
            <person name="Ng V."/>
            <person name="Clum A."/>
            <person name="Steindorff A."/>
            <person name="Ohm R."/>
            <person name="Martin F."/>
            <person name="Silar P."/>
            <person name="Natvig D."/>
            <person name="Lalanne C."/>
            <person name="Gautier V."/>
            <person name="Ament-Velasquez S.L."/>
            <person name="Kruys A."/>
            <person name="Hutchinson M.I."/>
            <person name="Powell A.J."/>
            <person name="Barry K."/>
            <person name="Miller A.N."/>
            <person name="Grigoriev I.V."/>
            <person name="Debuchy R."/>
            <person name="Gladieux P."/>
            <person name="Thoren M.H."/>
            <person name="Johannesson H."/>
        </authorList>
    </citation>
    <scope>NUCLEOTIDE SEQUENCE</scope>
    <source>
        <strain evidence="1">CBS 560.94</strain>
    </source>
</reference>
<sequence>MTKLEATHQPNFSELEQWHYEEKRGADTEISFENWDEAMKKLVLGKTDEITAASWPSSWIFPHKNIDSETAFLFLDGKHPRLAYRLGYTYQVVHRHIKRLHKQDVPYTQDAFLSQRTPDGQTIWVQIMEFMNKFRDLVQWGGSLHPTARDKIGVFRTYIRLKLRPANEYI</sequence>
<organism evidence="1 2">
    <name type="scientific">Neurospora tetraspora</name>
    <dbReference type="NCBI Taxonomy" id="94610"/>
    <lineage>
        <taxon>Eukaryota</taxon>
        <taxon>Fungi</taxon>
        <taxon>Dikarya</taxon>
        <taxon>Ascomycota</taxon>
        <taxon>Pezizomycotina</taxon>
        <taxon>Sordariomycetes</taxon>
        <taxon>Sordariomycetidae</taxon>
        <taxon>Sordariales</taxon>
        <taxon>Sordariaceae</taxon>
        <taxon>Neurospora</taxon>
    </lineage>
</organism>
<name>A0AAE0JCB2_9PEZI</name>
<evidence type="ECO:0000313" key="2">
    <source>
        <dbReference type="Proteomes" id="UP001278500"/>
    </source>
</evidence>
<reference evidence="1" key="1">
    <citation type="journal article" date="2023" name="Mol. Phylogenet. Evol.">
        <title>Genome-scale phylogeny and comparative genomics of the fungal order Sordariales.</title>
        <authorList>
            <person name="Hensen N."/>
            <person name="Bonometti L."/>
            <person name="Westerberg I."/>
            <person name="Brannstrom I.O."/>
            <person name="Guillou S."/>
            <person name="Cros-Aarteil S."/>
            <person name="Calhoun S."/>
            <person name="Haridas S."/>
            <person name="Kuo A."/>
            <person name="Mondo S."/>
            <person name="Pangilinan J."/>
            <person name="Riley R."/>
            <person name="LaButti K."/>
            <person name="Andreopoulos B."/>
            <person name="Lipzen A."/>
            <person name="Chen C."/>
            <person name="Yan M."/>
            <person name="Daum C."/>
            <person name="Ng V."/>
            <person name="Clum A."/>
            <person name="Steindorff A."/>
            <person name="Ohm R.A."/>
            <person name="Martin F."/>
            <person name="Silar P."/>
            <person name="Natvig D.O."/>
            <person name="Lalanne C."/>
            <person name="Gautier V."/>
            <person name="Ament-Velasquez S.L."/>
            <person name="Kruys A."/>
            <person name="Hutchinson M.I."/>
            <person name="Powell A.J."/>
            <person name="Barry K."/>
            <person name="Miller A.N."/>
            <person name="Grigoriev I.V."/>
            <person name="Debuchy R."/>
            <person name="Gladieux P."/>
            <person name="Hiltunen Thoren M."/>
            <person name="Johannesson H."/>
        </authorList>
    </citation>
    <scope>NUCLEOTIDE SEQUENCE</scope>
    <source>
        <strain evidence="1">CBS 560.94</strain>
    </source>
</reference>
<proteinExistence type="predicted"/>
<dbReference type="EMBL" id="JAUEPP010000005">
    <property type="protein sequence ID" value="KAK3342591.1"/>
    <property type="molecule type" value="Genomic_DNA"/>
</dbReference>
<dbReference type="AlphaFoldDB" id="A0AAE0JCB2"/>